<dbReference type="GO" id="GO:0039624">
    <property type="term" value="C:viral outer capsid"/>
    <property type="evidence" value="ECO:0007669"/>
    <property type="project" value="UniProtKB-KW"/>
</dbReference>
<name>A0A2L0VWJ7_9REOV</name>
<evidence type="ECO:0000256" key="8">
    <source>
        <dbReference type="ARBA" id="ARBA00022844"/>
    </source>
</evidence>
<organism evidence="11">
    <name type="scientific">Epizootic hemorrhagic disease virus 6</name>
    <dbReference type="NCBI Taxonomy" id="238101"/>
    <lineage>
        <taxon>Viruses</taxon>
        <taxon>Riboviria</taxon>
        <taxon>Orthornavirae</taxon>
        <taxon>Duplornaviricota</taxon>
        <taxon>Resentoviricetes</taxon>
        <taxon>Reovirales</taxon>
        <taxon>Sedoreoviridae</taxon>
        <taxon>Orbivirus</taxon>
        <taxon>Orbivirus ruminantium</taxon>
        <taxon>Epizootic hemorrhagic disease virus</taxon>
    </lineage>
</organism>
<keyword evidence="6" id="KW-1173">Viral penetration via permeabilization of host membrane</keyword>
<protein>
    <recommendedName>
        <fullName evidence="3">Outer capsid protein VP5</fullName>
    </recommendedName>
</protein>
<sequence>MGKIIKRLSKFGKRVGDAFTSTTAQKIYKTIGKAAERFAESEIGSAAIDGLIQGSVQSLVTGESYGESVKQAVLLNILGAGDDVPDPLSPGERGLQHKIREIEEEEKGDQIRLRHNAKIIELFDKDLEDVYKFATAQIDDDIMKENQYDILEKAVKSYGKVIGKEEEKLHDLTVALRKEVDDRTQNERAMVGEYRNKIDALRSAIEIESEGMQEEAIQEIAGMSADILEAASEEVPFFGAGIATAIASARAIEGGYKLKKVINALSGIDLSHLRTPKIQPKTLEAILRTPRGESVQDVSLVEGVMAKLETVQNNCKEVAHIEQQILPQIKKAIKEDHEAIGSEEETRILPVTAMRFKIPMSQQPQIHIYSAPWDSDDVFMLHCVAPHHINESFFIAFDLELEFVHFEDLARHWHILGSVQEPVGRTFREAYKEFFQIAVQQEGASLIHQRRLMRSRGVHPIYLGAVHYEVSYRELKQNALKLVNDSDLQAHVLRGPKHFQRRAIMGAIKCGVSLLGEVNIPEFLRYA</sequence>
<evidence type="ECO:0000256" key="5">
    <source>
        <dbReference type="ARBA" id="ARBA00022595"/>
    </source>
</evidence>
<evidence type="ECO:0000256" key="6">
    <source>
        <dbReference type="ARBA" id="ARBA00022648"/>
    </source>
</evidence>
<comment type="subcellular location">
    <subcellularLocation>
        <location evidence="1">Virion</location>
    </subcellularLocation>
</comment>
<evidence type="ECO:0000256" key="10">
    <source>
        <dbReference type="ARBA" id="ARBA00024835"/>
    </source>
</evidence>
<keyword evidence="5" id="KW-1162">Viral penetration into host cytoplasm</keyword>
<dbReference type="Pfam" id="PF00901">
    <property type="entry name" value="Orbi_VP5"/>
    <property type="match status" value="1"/>
</dbReference>
<evidence type="ECO:0000256" key="1">
    <source>
        <dbReference type="ARBA" id="ARBA00004328"/>
    </source>
</evidence>
<dbReference type="GO" id="GO:0140267">
    <property type="term" value="P:symbiont entry into host cell via permeabilization of host membrane"/>
    <property type="evidence" value="ECO:0007669"/>
    <property type="project" value="UniProtKB-KW"/>
</dbReference>
<dbReference type="InterPro" id="IPR000145">
    <property type="entry name" value="Capsid_VP5_Orbivir"/>
</dbReference>
<keyword evidence="4" id="KW-0167">Capsid protein</keyword>
<accession>A0A2L0VWJ7</accession>
<proteinExistence type="inferred from homology"/>
<comment type="function">
    <text evidence="10">VP5 protein is one of the two proteins (with VP2) which constitute the virus particle outer capsid. Acts as a membrane permeabilization protein that mediates release of viral particles from endosomal compartments into the cytoplasm. Permeabilization activity is probably negatively regulated by VP2 and is triggered by endosomal degradation of VP2 and exposure to low pH.</text>
</comment>
<comment type="similarity">
    <text evidence="2">Belongs to the orbivirus VP5 family.</text>
</comment>
<keyword evidence="8" id="KW-0946">Virion</keyword>
<gene>
    <name evidence="11" type="primary">VP5</name>
</gene>
<evidence type="ECO:0000313" key="11">
    <source>
        <dbReference type="EMBL" id="AVA16282.1"/>
    </source>
</evidence>
<evidence type="ECO:0000256" key="4">
    <source>
        <dbReference type="ARBA" id="ARBA00022561"/>
    </source>
</evidence>
<keyword evidence="9" id="KW-1160">Virus entry into host cell</keyword>
<keyword evidence="7" id="KW-1152">Outer capsid protein</keyword>
<dbReference type="GO" id="GO:0005198">
    <property type="term" value="F:structural molecule activity"/>
    <property type="evidence" value="ECO:0007669"/>
    <property type="project" value="InterPro"/>
</dbReference>
<evidence type="ECO:0000256" key="9">
    <source>
        <dbReference type="ARBA" id="ARBA00023296"/>
    </source>
</evidence>
<reference evidence="11" key="1">
    <citation type="submission" date="2018-01" db="EMBL/GenBank/DDBJ databases">
        <title>Complete genome sequence of epizootic hemorrhagic disease virus 6 isolated from Florida white-tailed deer (Odocoileus virginianus).</title>
        <authorList>
            <person name="Ahasan M.S."/>
            <person name="Subramaniam K."/>
            <person name="Lednicky J.A."/>
            <person name="Loeb J."/>
            <person name="Sayler K.A."/>
            <person name="Wisely S.M."/>
            <person name="Waltzek T.B."/>
        </authorList>
    </citation>
    <scope>NUCLEOTIDE SEQUENCE</scope>
    <source>
        <strain evidence="11">OV208</strain>
    </source>
</reference>
<evidence type="ECO:0000256" key="3">
    <source>
        <dbReference type="ARBA" id="ARBA00015353"/>
    </source>
</evidence>
<evidence type="ECO:0000256" key="2">
    <source>
        <dbReference type="ARBA" id="ARBA00007624"/>
    </source>
</evidence>
<evidence type="ECO:0000256" key="7">
    <source>
        <dbReference type="ARBA" id="ARBA00022770"/>
    </source>
</evidence>
<dbReference type="EMBL" id="MG886404">
    <property type="protein sequence ID" value="AVA16282.1"/>
    <property type="molecule type" value="Genomic_RNA"/>
</dbReference>